<gene>
    <name evidence="3" type="ORF">FME351_LOCUS16023</name>
    <name evidence="4" type="ORF">HFQ381_LOCUS7337</name>
    <name evidence="2" type="ORF">LUA448_LOCUS16585</name>
    <name evidence="1" type="ORF">TIS948_LOCUS18200</name>
    <name evidence="5" type="ORF">TSG867_LOCUS7005</name>
    <name evidence="6" type="ORF">UJA718_LOCUS29642</name>
</gene>
<dbReference type="Proteomes" id="UP000663862">
    <property type="component" value="Unassembled WGS sequence"/>
</dbReference>
<sequence length="143" mass="16314">MAINTHVSTDQPAALSRDRLLFVYNADSGFLNMLKDWTHKIVSPSTYDCQLCALTYGNTGMRKKWHTFISNLSFDTIFLHRDELGKQYPSLINTPLPCIFLEKKIDKSVQLVLDAETINKQQTLDQLIAVCSQSIDTHMHIEP</sequence>
<dbReference type="EMBL" id="CAJNXB010003159">
    <property type="protein sequence ID" value="CAF3299269.1"/>
    <property type="molecule type" value="Genomic_DNA"/>
</dbReference>
<reference evidence="6" key="1">
    <citation type="submission" date="2021-02" db="EMBL/GenBank/DDBJ databases">
        <authorList>
            <person name="Nowell W R."/>
        </authorList>
    </citation>
    <scope>NUCLEOTIDE SEQUENCE</scope>
</reference>
<dbReference type="Proteomes" id="UP000663851">
    <property type="component" value="Unassembled WGS sequence"/>
</dbReference>
<dbReference type="AlphaFoldDB" id="A0A820ZDB3"/>
<dbReference type="Proteomes" id="UP000663869">
    <property type="component" value="Unassembled WGS sequence"/>
</dbReference>
<keyword evidence="7" id="KW-1185">Reference proteome</keyword>
<evidence type="ECO:0000313" key="1">
    <source>
        <dbReference type="EMBL" id="CAF3299269.1"/>
    </source>
</evidence>
<name>A0A820ZDB3_9BILA</name>
<dbReference type="Proteomes" id="UP000663825">
    <property type="component" value="Unassembled WGS sequence"/>
</dbReference>
<dbReference type="Proteomes" id="UP000663833">
    <property type="component" value="Unassembled WGS sequence"/>
</dbReference>
<dbReference type="EMBL" id="CAJNYD010002065">
    <property type="protein sequence ID" value="CAF3390079.1"/>
    <property type="molecule type" value="Genomic_DNA"/>
</dbReference>
<dbReference type="EMBL" id="CAJNYU010001973">
    <property type="protein sequence ID" value="CAF3488969.1"/>
    <property type="molecule type" value="Genomic_DNA"/>
</dbReference>
<evidence type="ECO:0000313" key="5">
    <source>
        <dbReference type="EMBL" id="CAF4312673.1"/>
    </source>
</evidence>
<comment type="caution">
    <text evidence="6">The sequence shown here is derived from an EMBL/GenBank/DDBJ whole genome shotgun (WGS) entry which is preliminary data.</text>
</comment>
<dbReference type="OrthoDB" id="9986327at2759"/>
<dbReference type="EMBL" id="CAJOBQ010000269">
    <property type="protein sequence ID" value="CAF4312673.1"/>
    <property type="molecule type" value="Genomic_DNA"/>
</dbReference>
<accession>A0A820ZDB3</accession>
<evidence type="ECO:0000313" key="4">
    <source>
        <dbReference type="EMBL" id="CAF4198808.1"/>
    </source>
</evidence>
<evidence type="ECO:0000313" key="3">
    <source>
        <dbReference type="EMBL" id="CAF3488969.1"/>
    </source>
</evidence>
<dbReference type="Proteomes" id="UP000663873">
    <property type="component" value="Unassembled WGS sequence"/>
</dbReference>
<proteinExistence type="predicted"/>
<protein>
    <recommendedName>
        <fullName evidence="8">GTPase</fullName>
    </recommendedName>
</protein>
<dbReference type="EMBL" id="CAJOBP010009639">
    <property type="protein sequence ID" value="CAF4555710.1"/>
    <property type="molecule type" value="Genomic_DNA"/>
</dbReference>
<evidence type="ECO:0008006" key="8">
    <source>
        <dbReference type="Google" id="ProtNLM"/>
    </source>
</evidence>
<organism evidence="6 7">
    <name type="scientific">Rotaria socialis</name>
    <dbReference type="NCBI Taxonomy" id="392032"/>
    <lineage>
        <taxon>Eukaryota</taxon>
        <taxon>Metazoa</taxon>
        <taxon>Spiralia</taxon>
        <taxon>Gnathifera</taxon>
        <taxon>Rotifera</taxon>
        <taxon>Eurotatoria</taxon>
        <taxon>Bdelloidea</taxon>
        <taxon>Philodinida</taxon>
        <taxon>Philodinidae</taxon>
        <taxon>Rotaria</taxon>
    </lineage>
</organism>
<evidence type="ECO:0000313" key="2">
    <source>
        <dbReference type="EMBL" id="CAF3390079.1"/>
    </source>
</evidence>
<evidence type="ECO:0000313" key="7">
    <source>
        <dbReference type="Proteomes" id="UP000663873"/>
    </source>
</evidence>
<evidence type="ECO:0000313" key="6">
    <source>
        <dbReference type="EMBL" id="CAF4555710.1"/>
    </source>
</evidence>
<dbReference type="EMBL" id="CAJOBO010000349">
    <property type="protein sequence ID" value="CAF4198808.1"/>
    <property type="molecule type" value="Genomic_DNA"/>
</dbReference>